<protein>
    <submittedName>
        <fullName evidence="2">Uncharacterized protein</fullName>
    </submittedName>
</protein>
<sequence>MSSSAVLKILPELSPLAILSSEVLLHEFHQFLLRGTPEQCWKLIPPQYRDQSQYLQHVLPTPTRPVSLHQSFPRLPPILSPTHPHSLPASLNSSNTSYDLAVQKDNGRFTPICPRPSVSSAPSSAASSLIASTHHDHPTHSAHHSVEAGPSKKRKRIEANIDVDQRKKSPDDSLAKLKKVQNSFHCAPLPITSCSEVWEKSGSLVNPCLRTPAARLYEIIRETATRQNDYTYTERISLVYAVHEVEIKASLVSSNGRKFLSRAYSLLAQEWGCTDAKVKQIAKQGRRYLGLMEKCGPAIIFQLDKSASSHCSDHMTDEQQELFAKWVQSQQPEETATENCNLAAAIMLDGLTCYGKGEYTYHLLRDAQSSVLNIVRKYLSWDDDGTLFINDSRSSPSISHTTTRAISSDASNPTNNAGAENATNHTNTLASNCVNKALDPTTNMNADFANADISFNNTHTEILDRTSETDATLIPQPTTNIDVDFTNAGLSNWNGPTTNIDVDFTNAGLSNWNGPTTNIDVDFTNAGLSNWNGPTTNIDVDFSNAGYSMLDFAIIPNLAAHISEPVPSN</sequence>
<feature type="region of interest" description="Disordered" evidence="1">
    <location>
        <begin position="392"/>
        <end position="424"/>
    </location>
</feature>
<reference evidence="2" key="1">
    <citation type="submission" date="2021-01" db="EMBL/GenBank/DDBJ databases">
        <title>Chromosome-level genome assembly of a human fungal pathogen reveals clustering of transcriptionally co-regulated genes.</title>
        <authorList>
            <person name="Voorhies M."/>
            <person name="Cohen S."/>
            <person name="Shea T.P."/>
            <person name="Petrus S."/>
            <person name="Munoz J.F."/>
            <person name="Poplawski S."/>
            <person name="Goldman W.E."/>
            <person name="Michael T."/>
            <person name="Cuomo C.A."/>
            <person name="Sil A."/>
            <person name="Beyhan S."/>
        </authorList>
    </citation>
    <scope>NUCLEOTIDE SEQUENCE</scope>
    <source>
        <strain evidence="2">H88</strain>
    </source>
</reference>
<dbReference type="AlphaFoldDB" id="A0A8A1LMC3"/>
<evidence type="ECO:0000256" key="1">
    <source>
        <dbReference type="SAM" id="MobiDB-lite"/>
    </source>
</evidence>
<accession>A0A8A1LMC3</accession>
<dbReference type="VEuPathDB" id="FungiDB:I7I53_00139"/>
<name>A0A8A1LMC3_AJEC8</name>
<organism evidence="2 3">
    <name type="scientific">Ajellomyces capsulatus (strain H88)</name>
    <name type="common">Darling's disease fungus</name>
    <name type="synonym">Histoplasma capsulatum</name>
    <dbReference type="NCBI Taxonomy" id="544711"/>
    <lineage>
        <taxon>Eukaryota</taxon>
        <taxon>Fungi</taxon>
        <taxon>Dikarya</taxon>
        <taxon>Ascomycota</taxon>
        <taxon>Pezizomycotina</taxon>
        <taxon>Eurotiomycetes</taxon>
        <taxon>Eurotiomycetidae</taxon>
        <taxon>Onygenales</taxon>
        <taxon>Ajellomycetaceae</taxon>
        <taxon>Histoplasma</taxon>
    </lineage>
</organism>
<evidence type="ECO:0000313" key="2">
    <source>
        <dbReference type="EMBL" id="QSS53017.1"/>
    </source>
</evidence>
<evidence type="ECO:0000313" key="3">
    <source>
        <dbReference type="Proteomes" id="UP000663419"/>
    </source>
</evidence>
<feature type="region of interest" description="Disordered" evidence="1">
    <location>
        <begin position="109"/>
        <end position="154"/>
    </location>
</feature>
<gene>
    <name evidence="2" type="ORF">I7I53_00139</name>
</gene>
<proteinExistence type="predicted"/>
<dbReference type="EMBL" id="CP069104">
    <property type="protein sequence ID" value="QSS53017.1"/>
    <property type="molecule type" value="Genomic_DNA"/>
</dbReference>
<dbReference type="Proteomes" id="UP000663419">
    <property type="component" value="Chromosome 3"/>
</dbReference>
<feature type="compositionally biased region" description="Low complexity" evidence="1">
    <location>
        <begin position="117"/>
        <end position="132"/>
    </location>
</feature>